<dbReference type="WBParaSite" id="SMTH1_2460.1">
    <property type="protein sequence ID" value="SMTH1_2460.1"/>
    <property type="gene ID" value="SMTH1_2460"/>
</dbReference>
<comment type="similarity">
    <text evidence="3">Belongs to the eukaryotic GSH synthase family.</text>
</comment>
<dbReference type="InterPro" id="IPR016185">
    <property type="entry name" value="PreATP-grasp_dom_sf"/>
</dbReference>
<name>A0AA85B3B1_9TREM</name>
<dbReference type="Pfam" id="PF03917">
    <property type="entry name" value="GSH_synth_ATP"/>
    <property type="match status" value="1"/>
</dbReference>
<dbReference type="PANTHER" id="PTHR11130:SF0">
    <property type="entry name" value="GLUTATHIONE SYNTHETASE"/>
    <property type="match status" value="1"/>
</dbReference>
<dbReference type="InterPro" id="IPR037013">
    <property type="entry name" value="GSH-S_sub-bd_sf"/>
</dbReference>
<feature type="binding site" evidence="4">
    <location>
        <position position="133"/>
    </location>
    <ligand>
        <name>substrate</name>
    </ligand>
</feature>
<dbReference type="Gene3D" id="3.30.1490.50">
    <property type="match status" value="1"/>
</dbReference>
<evidence type="ECO:0000313" key="8">
    <source>
        <dbReference type="WBParaSite" id="SMTH1_2460.1"/>
    </source>
</evidence>
<feature type="binding site" evidence="4">
    <location>
        <begin position="250"/>
        <end position="259"/>
    </location>
    <ligand>
        <name>ATP</name>
        <dbReference type="ChEBI" id="CHEBI:30616"/>
    </ligand>
</feature>
<dbReference type="GO" id="GO:0043295">
    <property type="term" value="F:glutathione binding"/>
    <property type="evidence" value="ECO:0007669"/>
    <property type="project" value="UniProtKB-UniRule"/>
</dbReference>
<dbReference type="AlphaFoldDB" id="A0AA85B3B1"/>
<dbReference type="WBParaSite" id="SMTH1_2460.2">
    <property type="protein sequence ID" value="SMTH1_2460.2"/>
    <property type="gene ID" value="SMTH1_2460"/>
</dbReference>
<comment type="pathway">
    <text evidence="3">Sulfur metabolism; glutathione biosynthesis; glutathione from L-cysteine and L-glutamate: step 2/2.</text>
</comment>
<dbReference type="SUPFAM" id="SSF56059">
    <property type="entry name" value="Glutathione synthetase ATP-binding domain-like"/>
    <property type="match status" value="1"/>
</dbReference>
<dbReference type="InterPro" id="IPR005615">
    <property type="entry name" value="Glutathione_synthase"/>
</dbReference>
<comment type="catalytic activity">
    <reaction evidence="2">
        <text>gamma-L-glutamyl-L-cysteine + glycine + ATP = glutathione + ADP + phosphate + H(+)</text>
        <dbReference type="Rhea" id="RHEA:13557"/>
        <dbReference type="ChEBI" id="CHEBI:15378"/>
        <dbReference type="ChEBI" id="CHEBI:30616"/>
        <dbReference type="ChEBI" id="CHEBI:43474"/>
        <dbReference type="ChEBI" id="CHEBI:57305"/>
        <dbReference type="ChEBI" id="CHEBI:57925"/>
        <dbReference type="ChEBI" id="CHEBI:58173"/>
        <dbReference type="ChEBI" id="CHEBI:456216"/>
        <dbReference type="EC" id="6.3.2.3"/>
    </reaction>
    <physiologicalReaction direction="left-to-right" evidence="2">
        <dbReference type="Rhea" id="RHEA:13558"/>
    </physiologicalReaction>
</comment>
<keyword evidence="3 5" id="KW-0479">Metal-binding</keyword>
<dbReference type="Proteomes" id="UP000050791">
    <property type="component" value="Unassembled WGS sequence"/>
</dbReference>
<dbReference type="EC" id="6.3.2.3" evidence="3"/>
<dbReference type="GO" id="GO:0005524">
    <property type="term" value="F:ATP binding"/>
    <property type="evidence" value="ECO:0007669"/>
    <property type="project" value="UniProtKB-UniRule"/>
</dbReference>
<protein>
    <recommendedName>
        <fullName evidence="1 3">Glutathione synthetase</fullName>
        <shortName evidence="3">GSH-S</shortName>
        <ecNumber evidence="3">6.3.2.3</ecNumber>
    </recommendedName>
</protein>
<dbReference type="GO" id="GO:0004363">
    <property type="term" value="F:glutathione synthase activity"/>
    <property type="evidence" value="ECO:0007669"/>
    <property type="project" value="UniProtKB-UniRule"/>
</dbReference>
<dbReference type="GO" id="GO:0005829">
    <property type="term" value="C:cytosol"/>
    <property type="evidence" value="ECO:0007669"/>
    <property type="project" value="TreeGrafter"/>
</dbReference>
<feature type="binding site" evidence="4">
    <location>
        <begin position="284"/>
        <end position="287"/>
    </location>
    <ligand>
        <name>ATP</name>
        <dbReference type="ChEBI" id="CHEBI:30616"/>
    </ligand>
</feature>
<keyword evidence="3 4" id="KW-0067">ATP-binding</keyword>
<dbReference type="PANTHER" id="PTHR11130">
    <property type="entry name" value="GLUTATHIONE SYNTHETASE"/>
    <property type="match status" value="1"/>
</dbReference>
<dbReference type="SUPFAM" id="SSF52440">
    <property type="entry name" value="PreATP-grasp domain"/>
    <property type="match status" value="1"/>
</dbReference>
<feature type="binding site" evidence="4">
    <location>
        <position position="339"/>
    </location>
    <ligand>
        <name>substrate</name>
    </ligand>
</feature>
<dbReference type="Pfam" id="PF03199">
    <property type="entry name" value="GSH_synthase"/>
    <property type="match status" value="1"/>
</dbReference>
<keyword evidence="3" id="KW-0317">Glutathione biosynthesis</keyword>
<evidence type="ECO:0000259" key="6">
    <source>
        <dbReference type="Pfam" id="PF03199"/>
    </source>
</evidence>
<accession>A0AA85B3B1</accession>
<evidence type="ECO:0000256" key="1">
    <source>
        <dbReference type="ARBA" id="ARBA00020821"/>
    </source>
</evidence>
<reference evidence="8 9" key="1">
    <citation type="submission" date="2023-11" db="UniProtKB">
        <authorList>
            <consortium name="WormBaseParasite"/>
        </authorList>
    </citation>
    <scope>IDENTIFICATION</scope>
</reference>
<feature type="binding site" evidence="4">
    <location>
        <position position="314"/>
    </location>
    <ligand>
        <name>ATP</name>
        <dbReference type="ChEBI" id="CHEBI:30616"/>
    </ligand>
</feature>
<evidence type="ECO:0000256" key="2">
    <source>
        <dbReference type="ARBA" id="ARBA00048871"/>
    </source>
</evidence>
<keyword evidence="3" id="KW-0436">Ligase</keyword>
<evidence type="ECO:0000256" key="3">
    <source>
        <dbReference type="PIRNR" id="PIRNR001558"/>
    </source>
</evidence>
<feature type="binding site" evidence="4">
    <location>
        <position position="341"/>
    </location>
    <ligand>
        <name>ATP</name>
        <dbReference type="ChEBI" id="CHEBI:30616"/>
    </ligand>
</feature>
<feature type="binding site" evidence="5">
    <location>
        <position position="254"/>
    </location>
    <ligand>
        <name>Mg(2+)</name>
        <dbReference type="ChEBI" id="CHEBI:18420"/>
    </ligand>
</feature>
<feature type="binding site" evidence="4">
    <location>
        <position position="347"/>
    </location>
    <ligand>
        <name>ATP</name>
        <dbReference type="ChEBI" id="CHEBI:30616"/>
    </ligand>
</feature>
<sequence length="363" mass="41020">MLHVQGDLCDTKRTSLANRLQSTVVAAQSDIETQDEAWDGLLIRQVEFNMIACSFCGLAQRIVPQHRISLSLHGISSDLNNRVPDCFSADRFTEALLSACRMYVEDCSRRNLITSNISILVVVGKNEKNIYDQRALIGCLLLKNPKVNVLYHSFDYLKTGLKLDVNSRLFVDNQEVAVVYFRTGYTPDAFPDDETWDVKYELERSSSYLNILSTFAHQYTLDEEMGISDSTEIQYVINDCLLRPDNYVLKPQREGGGNNYFGEELVQKLKSIMNHSERKLYVLMERIQPYIFENSILNSTSASGELNVKKMVTELGIFGAILACKDEIFLNEFSGHLLRSKPLESNEGGIVAGYGCLDSPFLV</sequence>
<dbReference type="GO" id="GO:0000287">
    <property type="term" value="F:magnesium ion binding"/>
    <property type="evidence" value="ECO:0007669"/>
    <property type="project" value="UniProtKB-UniRule"/>
</dbReference>
<evidence type="ECO:0000256" key="5">
    <source>
        <dbReference type="PIRSR" id="PIRSR001558-2"/>
    </source>
</evidence>
<keyword evidence="3 4" id="KW-0547">Nucleotide-binding</keyword>
<proteinExistence type="inferred from homology"/>
<dbReference type="InterPro" id="IPR014709">
    <property type="entry name" value="Glutathione_synthase_C_euk"/>
</dbReference>
<dbReference type="Gene3D" id="3.30.470.20">
    <property type="entry name" value="ATP-grasp fold, B domain"/>
    <property type="match status" value="2"/>
</dbReference>
<feature type="domain" description="Glutathione synthase substrate-binding" evidence="6">
    <location>
        <begin position="119"/>
        <end position="207"/>
    </location>
</feature>
<dbReference type="PIRSF" id="PIRSF001558">
    <property type="entry name" value="GSHase"/>
    <property type="match status" value="1"/>
</dbReference>
<dbReference type="InterPro" id="IPR004887">
    <property type="entry name" value="GSH_synth_subst-bd"/>
</dbReference>
<dbReference type="Gene3D" id="3.40.50.1760">
    <property type="entry name" value="Glutathione synthase, substrate-binding domain superfamily, eukaryotic"/>
    <property type="match status" value="1"/>
</dbReference>
<organism evidence="7 8">
    <name type="scientific">Schistosoma mattheei</name>
    <dbReference type="NCBI Taxonomy" id="31246"/>
    <lineage>
        <taxon>Eukaryota</taxon>
        <taxon>Metazoa</taxon>
        <taxon>Spiralia</taxon>
        <taxon>Lophotrochozoa</taxon>
        <taxon>Platyhelminthes</taxon>
        <taxon>Trematoda</taxon>
        <taxon>Digenea</taxon>
        <taxon>Strigeidida</taxon>
        <taxon>Schistosomatoidea</taxon>
        <taxon>Schistosomatidae</taxon>
        <taxon>Schistosoma</taxon>
    </lineage>
</organism>
<evidence type="ECO:0000313" key="9">
    <source>
        <dbReference type="WBParaSite" id="SMTH1_2460.2"/>
    </source>
</evidence>
<evidence type="ECO:0000256" key="4">
    <source>
        <dbReference type="PIRSR" id="PIRSR001558-1"/>
    </source>
</evidence>
<comment type="cofactor">
    <cofactor evidence="3 5">
        <name>Mg(2+)</name>
        <dbReference type="ChEBI" id="CHEBI:18420"/>
    </cofactor>
    <text evidence="3 5">Binds 1 Mg(2+) ion per subunit.</text>
</comment>
<keyword evidence="3 5" id="KW-0460">Magnesium</keyword>
<evidence type="ECO:0000313" key="7">
    <source>
        <dbReference type="Proteomes" id="UP000050791"/>
    </source>
</evidence>